<sequence>MKVLSHKLIVTISISLLISTTPGAAVAQSSFSGSSHRDQIQSTPETSRASVADNDAVSTQVVDGPFAQWGIPPPPGAEDYKVNQVTEEELNPQGLVEWHPTANPNAEIIPGKMRSDREEIPAGVDKAEADKTETREAQLVDPDTPTLNAHPGCGVYWPTSFEVCGLIKEKYDSIGGPTSFLLFPKTNELTNPDGIGKRSEFVNGYIYWHPKTGAHTVSLPTSKVWQRHGWEKGFLGYPTTSDIAQGNAWYKQDFQGGHIYTHNALPATQASIQGAIYDKWQSMGAQNSELGYPISDELTTPDGIGRFNVFEGGMIYWTPQYGAHAVSGSILIEWGKAGFEKSTYGYPIDDANEVFNDVKISQKFEHGSLIGFNNIVQKIVDSMPGNQYGHLDAWQVYVDGMYYVKSTRQDDVRKTFAIAFNELVEYTNRYELETVALQSGGLPEGTDEDPINPKNRGDIFYSDATTARVNHGHNGIFVGNPNANNNSKNDTVEASGVIGSGSLSGEDDTTSGVKRRQNFEKGDPRRTNPPRLRNLRKQTVNTSQATRNAAANWALSKTGVGYNSPGAGYRYNFAFNKNVDGDSFNCSSLVWSAYMVASRNAIDLDKNGGPGVYPDDIRDSPFVRDY</sequence>
<organism evidence="3 4">
    <name type="scientific">Corynebacterium kutscheri</name>
    <dbReference type="NCBI Taxonomy" id="35755"/>
    <lineage>
        <taxon>Bacteria</taxon>
        <taxon>Bacillati</taxon>
        <taxon>Actinomycetota</taxon>
        <taxon>Actinomycetes</taxon>
        <taxon>Mycobacteriales</taxon>
        <taxon>Corynebacteriaceae</taxon>
        <taxon>Corynebacterium</taxon>
    </lineage>
</organism>
<dbReference type="EC" id="2.3.1.122" evidence="3"/>
<proteinExistence type="predicted"/>
<dbReference type="AlphaFoldDB" id="A0AB38VXK1"/>
<keyword evidence="3" id="KW-0012">Acyltransferase</keyword>
<dbReference type="GO" id="GO:0050348">
    <property type="term" value="F:trehalose O-mycolyltransferase activity"/>
    <property type="evidence" value="ECO:0007669"/>
    <property type="project" value="UniProtKB-EC"/>
</dbReference>
<evidence type="ECO:0000313" key="4">
    <source>
        <dbReference type="Proteomes" id="UP000271380"/>
    </source>
</evidence>
<dbReference type="SUPFAM" id="SSF54001">
    <property type="entry name" value="Cysteine proteinases"/>
    <property type="match status" value="1"/>
</dbReference>
<feature type="compositionally biased region" description="Polar residues" evidence="1">
    <location>
        <begin position="29"/>
        <end position="49"/>
    </location>
</feature>
<feature type="region of interest" description="Disordered" evidence="1">
    <location>
        <begin position="29"/>
        <end position="52"/>
    </location>
</feature>
<dbReference type="Proteomes" id="UP000271380">
    <property type="component" value="Chromosome"/>
</dbReference>
<feature type="signal peptide" evidence="2">
    <location>
        <begin position="1"/>
        <end position="27"/>
    </location>
</feature>
<feature type="region of interest" description="Disordered" evidence="1">
    <location>
        <begin position="497"/>
        <end position="531"/>
    </location>
</feature>
<reference evidence="3 4" key="1">
    <citation type="submission" date="2018-12" db="EMBL/GenBank/DDBJ databases">
        <authorList>
            <consortium name="Pathogen Informatics"/>
        </authorList>
    </citation>
    <scope>NUCLEOTIDE SEQUENCE [LARGE SCALE GENOMIC DNA]</scope>
    <source>
        <strain evidence="3 4">NCTC949</strain>
    </source>
</reference>
<protein>
    <submittedName>
        <fullName evidence="3">Trehalose corynomycolyl transferase</fullName>
        <ecNumber evidence="3">2.3.1.122</ecNumber>
    </submittedName>
</protein>
<gene>
    <name evidence="3" type="primary">cmtH_1</name>
    <name evidence="3" type="ORF">NCTC949_02025</name>
</gene>
<dbReference type="Gene3D" id="3.90.1720.10">
    <property type="entry name" value="endopeptidase domain like (from Nostoc punctiforme)"/>
    <property type="match status" value="1"/>
</dbReference>
<feature type="chain" id="PRO_5044282569" evidence="2">
    <location>
        <begin position="28"/>
        <end position="626"/>
    </location>
</feature>
<keyword evidence="3" id="KW-0808">Transferase</keyword>
<dbReference type="Pfam" id="PF08310">
    <property type="entry name" value="LGFP"/>
    <property type="match status" value="3"/>
</dbReference>
<evidence type="ECO:0000256" key="2">
    <source>
        <dbReference type="SAM" id="SignalP"/>
    </source>
</evidence>
<name>A0AB38VXK1_9CORY</name>
<accession>A0AB38VXK1</accession>
<dbReference type="EMBL" id="LR134377">
    <property type="protein sequence ID" value="VEH08900.1"/>
    <property type="molecule type" value="Genomic_DNA"/>
</dbReference>
<evidence type="ECO:0000313" key="3">
    <source>
        <dbReference type="EMBL" id="VEH08900.1"/>
    </source>
</evidence>
<dbReference type="RefSeq" id="WP_126317019.1">
    <property type="nucleotide sequence ID" value="NZ_LR134377.1"/>
</dbReference>
<feature type="compositionally biased region" description="Basic and acidic residues" evidence="1">
    <location>
        <begin position="517"/>
        <end position="526"/>
    </location>
</feature>
<keyword evidence="2" id="KW-0732">Signal</keyword>
<evidence type="ECO:0000256" key="1">
    <source>
        <dbReference type="SAM" id="MobiDB-lite"/>
    </source>
</evidence>
<dbReference type="InterPro" id="IPR038765">
    <property type="entry name" value="Papain-like_cys_pep_sf"/>
</dbReference>
<dbReference type="InterPro" id="IPR013207">
    <property type="entry name" value="LGFP"/>
</dbReference>